<feature type="domain" description="WYL" evidence="1">
    <location>
        <begin position="147"/>
        <end position="217"/>
    </location>
</feature>
<dbReference type="Proteomes" id="UP001332192">
    <property type="component" value="Chromosome"/>
</dbReference>
<dbReference type="EMBL" id="CP141615">
    <property type="protein sequence ID" value="WRP16859.1"/>
    <property type="molecule type" value="Genomic_DNA"/>
</dbReference>
<dbReference type="Pfam" id="PF25583">
    <property type="entry name" value="WCX"/>
    <property type="match status" value="1"/>
</dbReference>
<evidence type="ECO:0000313" key="3">
    <source>
        <dbReference type="EMBL" id="WRP16859.1"/>
    </source>
</evidence>
<dbReference type="PANTHER" id="PTHR34580">
    <property type="match status" value="1"/>
</dbReference>
<accession>A0ABZ1BW07</accession>
<dbReference type="PIRSF" id="PIRSF016838">
    <property type="entry name" value="PafC"/>
    <property type="match status" value="1"/>
</dbReference>
<dbReference type="InterPro" id="IPR051534">
    <property type="entry name" value="CBASS_pafABC_assoc_protein"/>
</dbReference>
<dbReference type="InterPro" id="IPR036390">
    <property type="entry name" value="WH_DNA-bd_sf"/>
</dbReference>
<dbReference type="Pfam" id="PF13280">
    <property type="entry name" value="WYL"/>
    <property type="match status" value="1"/>
</dbReference>
<proteinExistence type="predicted"/>
<dbReference type="Pfam" id="PF12840">
    <property type="entry name" value="HTH_20"/>
    <property type="match status" value="1"/>
</dbReference>
<dbReference type="PROSITE" id="PS52050">
    <property type="entry name" value="WYL"/>
    <property type="match status" value="1"/>
</dbReference>
<dbReference type="InterPro" id="IPR026881">
    <property type="entry name" value="WYL_dom"/>
</dbReference>
<evidence type="ECO:0000259" key="1">
    <source>
        <dbReference type="Pfam" id="PF13280"/>
    </source>
</evidence>
<sequence>MEAIATQDRITSKAERLRILEQTLIGAGDKGVRPSEIARRLGVRRQTVYRDLRALSNAHVPLWNPGRGRWAVLQDQYVGTVRLTIHEAVALFFAARLLVRMADEFNPHAVSALEKLSLRFPEPVRTQARQAARQMEGSPRNREFVQALESLTLGWIERRKVRVLYRSAEGRAAHPYVLHPYFLEPIAPGLAAYVLGYEETYFRSIVTLKIERMTGARLLDERFEEPANFDPAAVLQNAWGIMGSPDPVTVRLRFTPDVTRRVKESHWHPSQHIEDTPDGGCILTLRVGHTLELVPWIRSWGRSCEVLEPAPLREQLGAEYRAAAALYHAG</sequence>
<dbReference type="InterPro" id="IPR057727">
    <property type="entry name" value="WCX_dom"/>
</dbReference>
<evidence type="ECO:0000259" key="2">
    <source>
        <dbReference type="Pfam" id="PF25583"/>
    </source>
</evidence>
<dbReference type="InterPro" id="IPR036388">
    <property type="entry name" value="WH-like_DNA-bd_sf"/>
</dbReference>
<dbReference type="Gene3D" id="1.10.10.10">
    <property type="entry name" value="Winged helix-like DNA-binding domain superfamily/Winged helix DNA-binding domain"/>
    <property type="match status" value="1"/>
</dbReference>
<reference evidence="3 4" key="1">
    <citation type="journal article" date="2024" name="Front. Microbiol.">
        <title>Novel thermophilic genera Geochorda gen. nov. and Carboxydochorda gen. nov. from the deep terrestrial subsurface reveal the ecophysiological diversity in the class Limnochordia.</title>
        <authorList>
            <person name="Karnachuk O.V."/>
            <person name="Lukina A.P."/>
            <person name="Avakyan M.R."/>
            <person name="Kadnikov V.V."/>
            <person name="Begmatov S."/>
            <person name="Beletsky A.V."/>
            <person name="Vlasova K.G."/>
            <person name="Novikov A.A."/>
            <person name="Shcherbakova V.A."/>
            <person name="Mardanov A.V."/>
            <person name="Ravin N.V."/>
        </authorList>
    </citation>
    <scope>NUCLEOTIDE SEQUENCE [LARGE SCALE GENOMIC DNA]</scope>
    <source>
        <strain evidence="3 4">L945</strain>
    </source>
</reference>
<evidence type="ECO:0000313" key="4">
    <source>
        <dbReference type="Proteomes" id="UP001332192"/>
    </source>
</evidence>
<dbReference type="PANTHER" id="PTHR34580:SF1">
    <property type="entry name" value="PROTEIN PAFC"/>
    <property type="match status" value="1"/>
</dbReference>
<name>A0ABZ1BW07_9FIRM</name>
<dbReference type="RefSeq" id="WP_324716131.1">
    <property type="nucleotide sequence ID" value="NZ_CP141615.1"/>
</dbReference>
<gene>
    <name evidence="3" type="ORF">U7230_12310</name>
</gene>
<dbReference type="SUPFAM" id="SSF46785">
    <property type="entry name" value="Winged helix' DNA-binding domain"/>
    <property type="match status" value="1"/>
</dbReference>
<keyword evidence="4" id="KW-1185">Reference proteome</keyword>
<dbReference type="InterPro" id="IPR028349">
    <property type="entry name" value="PafC-like"/>
</dbReference>
<feature type="domain" description="WCX" evidence="2">
    <location>
        <begin position="247"/>
        <end position="324"/>
    </location>
</feature>
<organism evidence="3 4">
    <name type="scientific">Carboxydichorda subterranea</name>
    <dbReference type="NCBI Taxonomy" id="3109565"/>
    <lineage>
        <taxon>Bacteria</taxon>
        <taxon>Bacillati</taxon>
        <taxon>Bacillota</taxon>
        <taxon>Limnochordia</taxon>
        <taxon>Limnochordales</taxon>
        <taxon>Geochordaceae</taxon>
        <taxon>Carboxydichorda</taxon>
    </lineage>
</organism>
<protein>
    <submittedName>
        <fullName evidence="3">WYL domain-containing protein</fullName>
    </submittedName>
</protein>